<proteinExistence type="predicted"/>
<dbReference type="Pfam" id="PF07238">
    <property type="entry name" value="PilZ"/>
    <property type="match status" value="1"/>
</dbReference>
<dbReference type="Proteomes" id="UP000265882">
    <property type="component" value="Unassembled WGS sequence"/>
</dbReference>
<keyword evidence="3" id="KW-0966">Cell projection</keyword>
<dbReference type="AlphaFoldDB" id="A0A3A4NQE9"/>
<evidence type="ECO:0000313" key="3">
    <source>
        <dbReference type="EMBL" id="RJP21139.1"/>
    </source>
</evidence>
<gene>
    <name evidence="3" type="ORF">C4520_10505</name>
</gene>
<dbReference type="InterPro" id="IPR009926">
    <property type="entry name" value="T3SS_YcgR_PilZN"/>
</dbReference>
<evidence type="ECO:0000259" key="1">
    <source>
        <dbReference type="Pfam" id="PF07238"/>
    </source>
</evidence>
<name>A0A3A4NQE9_ABYX5</name>
<sequence>MSPRKKTADDDFSILSSVCQHNVSLDVRPMGEKSTEFYRSSFLAFQRDAIPPVLVIQAPTSKGRIILLRPGQKIKLVFVHNGVIYSCATAILGRVRHQLNREIDVAALQLQVPAALATGKIRSFYRLSIPRSRSLEVMVGIYTGKRGKQQRIRSREKAYMTDIGGGGMGFRIAEGRSLLLGVDTRLSLSFRLSEEDQPIRLLGKIGFYLRRRDVREVFFGVQFIEVDSDIAYKRNIDKILRYVAEQQRISLQSRLNAIQ</sequence>
<protein>
    <submittedName>
        <fullName evidence="3">Flagellar brake protein</fullName>
    </submittedName>
</protein>
<dbReference type="Gene3D" id="2.40.10.220">
    <property type="entry name" value="predicted glycosyltransferase like domains"/>
    <property type="match status" value="1"/>
</dbReference>
<keyword evidence="3" id="KW-0282">Flagellum</keyword>
<feature type="domain" description="PilZ" evidence="1">
    <location>
        <begin position="150"/>
        <end position="230"/>
    </location>
</feature>
<evidence type="ECO:0000259" key="2">
    <source>
        <dbReference type="Pfam" id="PF12945"/>
    </source>
</evidence>
<reference evidence="3 4" key="1">
    <citation type="journal article" date="2017" name="ISME J.">
        <title>Energy and carbon metabolisms in a deep terrestrial subsurface fluid microbial community.</title>
        <authorList>
            <person name="Momper L."/>
            <person name="Jungbluth S.P."/>
            <person name="Lee M.D."/>
            <person name="Amend J.P."/>
        </authorList>
    </citation>
    <scope>NUCLEOTIDE SEQUENCE [LARGE SCALE GENOMIC DNA]</scope>
    <source>
        <strain evidence="3">SURF_5</strain>
    </source>
</reference>
<evidence type="ECO:0000313" key="4">
    <source>
        <dbReference type="Proteomes" id="UP000265882"/>
    </source>
</evidence>
<feature type="domain" description="Type III secretion system flagellar brake protein YcgR PilZN" evidence="2">
    <location>
        <begin position="22"/>
        <end position="98"/>
    </location>
</feature>
<accession>A0A3A4NQE9</accession>
<dbReference type="Pfam" id="PF12945">
    <property type="entry name" value="PilZNR"/>
    <property type="match status" value="1"/>
</dbReference>
<keyword evidence="3" id="KW-0969">Cilium</keyword>
<dbReference type="GO" id="GO:0035438">
    <property type="term" value="F:cyclic-di-GMP binding"/>
    <property type="evidence" value="ECO:0007669"/>
    <property type="project" value="InterPro"/>
</dbReference>
<dbReference type="EMBL" id="QZKU01000070">
    <property type="protein sequence ID" value="RJP21139.1"/>
    <property type="molecule type" value="Genomic_DNA"/>
</dbReference>
<comment type="caution">
    <text evidence="3">The sequence shown here is derived from an EMBL/GenBank/DDBJ whole genome shotgun (WGS) entry which is preliminary data.</text>
</comment>
<organism evidence="3 4">
    <name type="scientific">Abyssobacteria bacterium (strain SURF_5)</name>
    <dbReference type="NCBI Taxonomy" id="2093360"/>
    <lineage>
        <taxon>Bacteria</taxon>
        <taxon>Pseudomonadati</taxon>
        <taxon>Candidatus Hydrogenedentota</taxon>
        <taxon>Candidatus Abyssobacteria</taxon>
    </lineage>
</organism>
<dbReference type="InterPro" id="IPR009875">
    <property type="entry name" value="PilZ_domain"/>
</dbReference>